<evidence type="ECO:0000256" key="1">
    <source>
        <dbReference type="ARBA" id="ARBA00004377"/>
    </source>
</evidence>
<feature type="domain" description="GspL periplasmic" evidence="11">
    <location>
        <begin position="241"/>
        <end position="385"/>
    </location>
</feature>
<evidence type="ECO:0000256" key="9">
    <source>
        <dbReference type="ARBA" id="ARBA00023136"/>
    </source>
</evidence>
<comment type="similarity">
    <text evidence="2">Belongs to the GSP L family.</text>
</comment>
<dbReference type="SMR" id="A0A0H2VBQ6"/>
<feature type="domain" description="GspL cytoplasmic actin-ATPase-like" evidence="10">
    <location>
        <begin position="7"/>
        <end position="234"/>
    </location>
</feature>
<protein>
    <submittedName>
        <fullName evidence="12">Probable general secretion pathway protein L</fullName>
    </submittedName>
</protein>
<evidence type="ECO:0000256" key="8">
    <source>
        <dbReference type="ARBA" id="ARBA00022989"/>
    </source>
</evidence>
<dbReference type="Pfam" id="PF12693">
    <property type="entry name" value="GspL_C"/>
    <property type="match status" value="1"/>
</dbReference>
<keyword evidence="5" id="KW-0997">Cell inner membrane</keyword>
<dbReference type="STRING" id="199310.c4104"/>
<comment type="subcellular location">
    <subcellularLocation>
        <location evidence="1">Cell inner membrane</location>
        <topology evidence="1">Single-pass membrane protein</topology>
    </subcellularLocation>
</comment>
<dbReference type="AlphaFoldDB" id="A0A0H2VBQ6"/>
<evidence type="ECO:0000256" key="7">
    <source>
        <dbReference type="ARBA" id="ARBA00022927"/>
    </source>
</evidence>
<evidence type="ECO:0000256" key="4">
    <source>
        <dbReference type="ARBA" id="ARBA00022475"/>
    </source>
</evidence>
<dbReference type="InterPro" id="IPR007812">
    <property type="entry name" value="T2SS_protein-GspL"/>
</dbReference>
<dbReference type="CDD" id="cd24017">
    <property type="entry name" value="ASKHA_T2SSL_N"/>
    <property type="match status" value="1"/>
</dbReference>
<dbReference type="EMBL" id="AE014075">
    <property type="protein sequence ID" value="AAN82542.1"/>
    <property type="molecule type" value="Genomic_DNA"/>
</dbReference>
<gene>
    <name evidence="12" type="primary">yheK</name>
    <name evidence="12" type="ordered locus">c4104</name>
</gene>
<dbReference type="NCBIfam" id="TIGR01709">
    <property type="entry name" value="typeII_sec_gspL"/>
    <property type="match status" value="1"/>
</dbReference>
<keyword evidence="8" id="KW-1133">Transmembrane helix</keyword>
<dbReference type="InterPro" id="IPR024230">
    <property type="entry name" value="GspL_cyto_dom"/>
</dbReference>
<evidence type="ECO:0000256" key="5">
    <source>
        <dbReference type="ARBA" id="ARBA00022519"/>
    </source>
</evidence>
<dbReference type="Pfam" id="PF05134">
    <property type="entry name" value="T2SSL"/>
    <property type="match status" value="1"/>
</dbReference>
<reference evidence="12 13" key="1">
    <citation type="journal article" date="2002" name="Proc. Natl. Acad. Sci. U.S.A.">
        <title>Extensive mosaic structure revealed by the complete genome sequence of uropathogenic Escherichia coli.</title>
        <authorList>
            <person name="Welch R.A."/>
            <person name="Burland V."/>
            <person name="Plunkett G.III."/>
            <person name="Redford P."/>
            <person name="Roesch P."/>
            <person name="Rasko D."/>
            <person name="Buckles E.L."/>
            <person name="Liou S.R."/>
            <person name="Boutin A."/>
            <person name="Hackett J."/>
            <person name="Stroud D."/>
            <person name="Mayhew G.F."/>
            <person name="Rose D.J."/>
            <person name="Zhou S."/>
            <person name="Schwartz D.C."/>
            <person name="Perna N.T."/>
            <person name="Mobley H.L."/>
            <person name="Donnenberg M.S."/>
            <person name="Blattner F.R."/>
        </authorList>
    </citation>
    <scope>NUCLEOTIDE SEQUENCE [LARGE SCALE GENOMIC DNA]</scope>
    <source>
        <strain evidence="13">CFT073 / ATCC 700928 / UPEC</strain>
    </source>
</reference>
<dbReference type="SUPFAM" id="SSF53067">
    <property type="entry name" value="Actin-like ATPase domain"/>
    <property type="match status" value="1"/>
</dbReference>
<dbReference type="InterPro" id="IPR043129">
    <property type="entry name" value="ATPase_NBD"/>
</dbReference>
<dbReference type="KEGG" id="ecc:c4104"/>
<evidence type="ECO:0000259" key="10">
    <source>
        <dbReference type="Pfam" id="PF05134"/>
    </source>
</evidence>
<dbReference type="eggNOG" id="COG3297">
    <property type="taxonomic scope" value="Bacteria"/>
</dbReference>
<keyword evidence="7" id="KW-0653">Protein transport</keyword>
<evidence type="ECO:0000256" key="3">
    <source>
        <dbReference type="ARBA" id="ARBA00022448"/>
    </source>
</evidence>
<sequence length="388" mass="44777">MMPESLMVIRSFSTLRKHWEWMTFSADSVSSVHTLTDDLPLESLADQPGAGNVHLLIPPEGLLYRSLTLPNAKYKLTAQTLQWLAEETLPDASQNWHWTVVDKQNESVEVIGIQSEKLSRYLERLHTAGLNVTRVLPDGCYLPWEVDSWTLVNQQTSWLIRSAAHAFNELDEHWLQHLANQFPPENMRCYGVAPHGVAAANPLIQHPEIPSLSLYSADIAFQRYDMLHGVFRKQKTVSKSGKWLARLAVSCLVLSILSFVGSRGIAFWQTLKIEDKLQQQQQETWQRYFPQIKHTHNFRFYFKQQLAQQYPEAVPLLYHLQTLLLEHHELQLMEANYSQRQKSLTLKMSAKSEANIDRFCELTQSWLPMEKTEKDPVSGVWTVRNSGK</sequence>
<dbReference type="GO" id="GO:0015628">
    <property type="term" value="P:protein secretion by the type II secretion system"/>
    <property type="evidence" value="ECO:0007669"/>
    <property type="project" value="InterPro"/>
</dbReference>
<evidence type="ECO:0000313" key="12">
    <source>
        <dbReference type="EMBL" id="AAN82542.1"/>
    </source>
</evidence>
<evidence type="ECO:0000259" key="11">
    <source>
        <dbReference type="Pfam" id="PF12693"/>
    </source>
</evidence>
<evidence type="ECO:0000256" key="6">
    <source>
        <dbReference type="ARBA" id="ARBA00022692"/>
    </source>
</evidence>
<keyword evidence="3" id="KW-0813">Transport</keyword>
<keyword evidence="9" id="KW-0472">Membrane</keyword>
<dbReference type="GO" id="GO:0015627">
    <property type="term" value="C:type II protein secretion system complex"/>
    <property type="evidence" value="ECO:0007669"/>
    <property type="project" value="InterPro"/>
</dbReference>
<dbReference type="Gene3D" id="3.30.420.370">
    <property type="match status" value="1"/>
</dbReference>
<dbReference type="InterPro" id="IPR025691">
    <property type="entry name" value="GspL_pp_dom"/>
</dbReference>
<dbReference type="Proteomes" id="UP000001410">
    <property type="component" value="Chromosome"/>
</dbReference>
<accession>A0A0H2VBQ6</accession>
<dbReference type="GO" id="GO:0009276">
    <property type="term" value="C:Gram-negative-bacterium-type cell wall"/>
    <property type="evidence" value="ECO:0007669"/>
    <property type="project" value="InterPro"/>
</dbReference>
<dbReference type="GO" id="GO:0005886">
    <property type="term" value="C:plasma membrane"/>
    <property type="evidence" value="ECO:0007669"/>
    <property type="project" value="UniProtKB-SubCell"/>
</dbReference>
<evidence type="ECO:0000256" key="2">
    <source>
        <dbReference type="ARBA" id="ARBA00005318"/>
    </source>
</evidence>
<evidence type="ECO:0000313" key="13">
    <source>
        <dbReference type="Proteomes" id="UP000001410"/>
    </source>
</evidence>
<keyword evidence="13" id="KW-1185">Reference proteome</keyword>
<proteinExistence type="inferred from homology"/>
<keyword evidence="6" id="KW-0812">Transmembrane</keyword>
<name>A0A0H2VBQ6_ECOL6</name>
<organism evidence="12 13">
    <name type="scientific">Escherichia coli O6:H1 (strain CFT073 / ATCC 700928 / UPEC)</name>
    <dbReference type="NCBI Taxonomy" id="199310"/>
    <lineage>
        <taxon>Bacteria</taxon>
        <taxon>Pseudomonadati</taxon>
        <taxon>Pseudomonadota</taxon>
        <taxon>Gammaproteobacteria</taxon>
        <taxon>Enterobacterales</taxon>
        <taxon>Enterobacteriaceae</taxon>
        <taxon>Escherichia</taxon>
    </lineage>
</organism>
<keyword evidence="4" id="KW-1003">Cell membrane</keyword>
<dbReference type="Gene3D" id="3.30.420.380">
    <property type="match status" value="1"/>
</dbReference>
<dbReference type="HOGENOM" id="CLU_061518_0_0_6"/>